<dbReference type="Gene3D" id="2.60.40.420">
    <property type="entry name" value="Cupredoxins - blue copper proteins"/>
    <property type="match status" value="1"/>
</dbReference>
<feature type="signal peptide" evidence="1">
    <location>
        <begin position="1"/>
        <end position="19"/>
    </location>
</feature>
<sequence>MVTLCQTALPRIVAMRAFRALPYAVCVLALVVTGGCSSSSPDPGSSGAGGVVSTGSVKRLAVTITGTTVTPAPAQVDLPLGSTLELVVTSDHDDELHAHGFDVEEALKSGVPTTLRLTGKEPGSYEVETHEPALTLLTVAVR</sequence>
<dbReference type="SUPFAM" id="SSF49503">
    <property type="entry name" value="Cupredoxins"/>
    <property type="match status" value="1"/>
</dbReference>
<keyword evidence="3" id="KW-1185">Reference proteome</keyword>
<evidence type="ECO:0000256" key="1">
    <source>
        <dbReference type="SAM" id="SignalP"/>
    </source>
</evidence>
<evidence type="ECO:0000313" key="2">
    <source>
        <dbReference type="EMBL" id="GEO28683.1"/>
    </source>
</evidence>
<name>A0A512CWU0_9MICO</name>
<accession>A0A512CWU0</accession>
<comment type="caution">
    <text evidence="2">The sequence shown here is derived from an EMBL/GenBank/DDBJ whole genome shotgun (WGS) entry which is preliminary data.</text>
</comment>
<keyword evidence="1" id="KW-0732">Signal</keyword>
<reference evidence="2 3" key="1">
    <citation type="submission" date="2019-07" db="EMBL/GenBank/DDBJ databases">
        <title>Whole genome shotgun sequence of Terrabacter aerolatus NBRC 106305.</title>
        <authorList>
            <person name="Hosoyama A."/>
            <person name="Uohara A."/>
            <person name="Ohji S."/>
            <person name="Ichikawa N."/>
        </authorList>
    </citation>
    <scope>NUCLEOTIDE SEQUENCE [LARGE SCALE GENOMIC DNA]</scope>
    <source>
        <strain evidence="2 3">NBRC 106305</strain>
    </source>
</reference>
<evidence type="ECO:0000313" key="3">
    <source>
        <dbReference type="Proteomes" id="UP000321534"/>
    </source>
</evidence>
<feature type="chain" id="PRO_5021830313" description="EfeO-type cupredoxin-like domain-containing protein" evidence="1">
    <location>
        <begin position="20"/>
        <end position="142"/>
    </location>
</feature>
<dbReference type="Proteomes" id="UP000321534">
    <property type="component" value="Unassembled WGS sequence"/>
</dbReference>
<dbReference type="InterPro" id="IPR008972">
    <property type="entry name" value="Cupredoxin"/>
</dbReference>
<organism evidence="2 3">
    <name type="scientific">Terrabacter aerolatus</name>
    <dbReference type="NCBI Taxonomy" id="422442"/>
    <lineage>
        <taxon>Bacteria</taxon>
        <taxon>Bacillati</taxon>
        <taxon>Actinomycetota</taxon>
        <taxon>Actinomycetes</taxon>
        <taxon>Micrococcales</taxon>
        <taxon>Intrasporangiaceae</taxon>
        <taxon>Terrabacter</taxon>
    </lineage>
</organism>
<dbReference type="AlphaFoldDB" id="A0A512CWU0"/>
<gene>
    <name evidence="2" type="ORF">TAE01_04930</name>
</gene>
<proteinExistence type="predicted"/>
<protein>
    <recommendedName>
        <fullName evidence="4">EfeO-type cupredoxin-like domain-containing protein</fullName>
    </recommendedName>
</protein>
<dbReference type="EMBL" id="BJYX01000002">
    <property type="protein sequence ID" value="GEO28683.1"/>
    <property type="molecule type" value="Genomic_DNA"/>
</dbReference>
<evidence type="ECO:0008006" key="4">
    <source>
        <dbReference type="Google" id="ProtNLM"/>
    </source>
</evidence>